<dbReference type="Gene3D" id="3.40.50.300">
    <property type="entry name" value="P-loop containing nucleotide triphosphate hydrolases"/>
    <property type="match status" value="1"/>
</dbReference>
<dbReference type="Pfam" id="PF10609">
    <property type="entry name" value="ParA"/>
    <property type="match status" value="1"/>
</dbReference>
<evidence type="ECO:0000256" key="1">
    <source>
        <dbReference type="ARBA" id="ARBA00022741"/>
    </source>
</evidence>
<gene>
    <name evidence="3" type="ORF">MNBD_DELTA01-993</name>
</gene>
<dbReference type="InterPro" id="IPR044304">
    <property type="entry name" value="NUBPL-like"/>
</dbReference>
<protein>
    <recommendedName>
        <fullName evidence="4">Cytosolic Fe-S cluster assembling factor NBP35</fullName>
    </recommendedName>
</protein>
<dbReference type="PANTHER" id="PTHR42961:SF2">
    <property type="entry name" value="IRON-SULFUR PROTEIN NUBPL"/>
    <property type="match status" value="1"/>
</dbReference>
<evidence type="ECO:0000313" key="3">
    <source>
        <dbReference type="EMBL" id="VAV85416.1"/>
    </source>
</evidence>
<dbReference type="GO" id="GO:0051539">
    <property type="term" value="F:4 iron, 4 sulfur cluster binding"/>
    <property type="evidence" value="ECO:0007669"/>
    <property type="project" value="TreeGrafter"/>
</dbReference>
<dbReference type="SUPFAM" id="SSF52540">
    <property type="entry name" value="P-loop containing nucleoside triphosphate hydrolases"/>
    <property type="match status" value="1"/>
</dbReference>
<dbReference type="InterPro" id="IPR033756">
    <property type="entry name" value="YlxH/NBP35"/>
</dbReference>
<proteinExistence type="predicted"/>
<evidence type="ECO:0008006" key="4">
    <source>
        <dbReference type="Google" id="ProtNLM"/>
    </source>
</evidence>
<dbReference type="PANTHER" id="PTHR42961">
    <property type="entry name" value="IRON-SULFUR PROTEIN NUBPL"/>
    <property type="match status" value="1"/>
</dbReference>
<evidence type="ECO:0000256" key="2">
    <source>
        <dbReference type="ARBA" id="ARBA00022840"/>
    </source>
</evidence>
<reference evidence="3" key="1">
    <citation type="submission" date="2018-06" db="EMBL/GenBank/DDBJ databases">
        <authorList>
            <person name="Zhirakovskaya E."/>
        </authorList>
    </citation>
    <scope>NUCLEOTIDE SEQUENCE</scope>
</reference>
<dbReference type="EMBL" id="UOEA01000087">
    <property type="protein sequence ID" value="VAV85416.1"/>
    <property type="molecule type" value="Genomic_DNA"/>
</dbReference>
<name>A0A3B0R8R0_9ZZZZ</name>
<organism evidence="3">
    <name type="scientific">hydrothermal vent metagenome</name>
    <dbReference type="NCBI Taxonomy" id="652676"/>
    <lineage>
        <taxon>unclassified sequences</taxon>
        <taxon>metagenomes</taxon>
        <taxon>ecological metagenomes</taxon>
    </lineage>
</organism>
<dbReference type="GO" id="GO:0016226">
    <property type="term" value="P:iron-sulfur cluster assembly"/>
    <property type="evidence" value="ECO:0007669"/>
    <property type="project" value="InterPro"/>
</dbReference>
<keyword evidence="2" id="KW-0067">ATP-binding</keyword>
<feature type="non-terminal residue" evidence="3">
    <location>
        <position position="1"/>
    </location>
</feature>
<keyword evidence="1" id="KW-0547">Nucleotide-binding</keyword>
<accession>A0A3B0R8R0</accession>
<dbReference type="GO" id="GO:0005524">
    <property type="term" value="F:ATP binding"/>
    <property type="evidence" value="ECO:0007669"/>
    <property type="project" value="UniProtKB-KW"/>
</dbReference>
<dbReference type="InterPro" id="IPR027417">
    <property type="entry name" value="P-loop_NTPase"/>
</dbReference>
<sequence>SQVEVPVLGIVENMSSFCCPHCNETTDIFSSGGGKATAERYEVELLGKLPIDIKIREGGDEGKPVVTAAPDSSEAKTFMDIAQKVAGKIEGLAAG</sequence>
<dbReference type="AlphaFoldDB" id="A0A3B0R8R0"/>